<gene>
    <name evidence="6" type="ORF">Clow_02271</name>
</gene>
<accession>A0A0Q1A9M2</accession>
<evidence type="ECO:0000256" key="2">
    <source>
        <dbReference type="ARBA" id="ARBA00022487"/>
    </source>
</evidence>
<evidence type="ECO:0000313" key="6">
    <source>
        <dbReference type="EMBL" id="KQB83467.1"/>
    </source>
</evidence>
<keyword evidence="7" id="KW-1185">Reference proteome</keyword>
<evidence type="ECO:0000256" key="3">
    <source>
        <dbReference type="ARBA" id="ARBA00022801"/>
    </source>
</evidence>
<evidence type="ECO:0000256" key="1">
    <source>
        <dbReference type="ARBA" id="ARBA00007534"/>
    </source>
</evidence>
<dbReference type="GO" id="GO:0052689">
    <property type="term" value="F:carboxylic ester hydrolase activity"/>
    <property type="evidence" value="ECO:0007669"/>
    <property type="project" value="UniProtKB-KW"/>
</dbReference>
<comment type="similarity">
    <text evidence="1">Belongs to the cutinase family.</text>
</comment>
<dbReference type="EMBL" id="LKEV01000009">
    <property type="protein sequence ID" value="KQB83467.1"/>
    <property type="molecule type" value="Genomic_DNA"/>
</dbReference>
<evidence type="ECO:0000256" key="5">
    <source>
        <dbReference type="SAM" id="MobiDB-lite"/>
    </source>
</evidence>
<dbReference type="InterPro" id="IPR029058">
    <property type="entry name" value="AB_hydrolase_fold"/>
</dbReference>
<evidence type="ECO:0000256" key="4">
    <source>
        <dbReference type="ARBA" id="ARBA00023157"/>
    </source>
</evidence>
<name>A0A0Q1A9M2_9CORY</name>
<keyword evidence="4" id="KW-1015">Disulfide bond</keyword>
<dbReference type="RefSeq" id="WP_055179190.1">
    <property type="nucleotide sequence ID" value="NZ_JAUSQY010000001.1"/>
</dbReference>
<dbReference type="AlphaFoldDB" id="A0A0Q1A9M2"/>
<organism evidence="6 7">
    <name type="scientific">Corynebacterium lowii</name>
    <dbReference type="NCBI Taxonomy" id="1544413"/>
    <lineage>
        <taxon>Bacteria</taxon>
        <taxon>Bacillati</taxon>
        <taxon>Actinomycetota</taxon>
        <taxon>Actinomycetes</taxon>
        <taxon>Mycobacteriales</taxon>
        <taxon>Corynebacteriaceae</taxon>
        <taxon>Corynebacterium</taxon>
    </lineage>
</organism>
<sequence>MRKVITILAAVAVMVVIGMGVAKWALDGDSSGTPQEPAAQGPEQAQEETPEQPEWCPEVEVIAAPGTWESGAEDDPIHPHVNPLSFLLTVTNPLQERYPEDRVKVWTLPYTAQFRNVSAPMEMSYDDSRTQGTDRVRAEMMETHQQCPGTDFVLTGFSQGAVIMGDLAEELGGEQPFIPAERVRGFALVADGRRVADQGVAVGNPVSGVGAEVALQPLNAAVQPIVPGATMRGPRSGFGVLNDRVSQICAPDDHICDAPRDVGNALGRARDMISAGGVHAQYGTNPNVFPGTTTNQWLVEWASGLIDAPPATPHP</sequence>
<dbReference type="SMART" id="SM01110">
    <property type="entry name" value="Cutinase"/>
    <property type="match status" value="1"/>
</dbReference>
<feature type="region of interest" description="Disordered" evidence="5">
    <location>
        <begin position="28"/>
        <end position="54"/>
    </location>
</feature>
<dbReference type="PATRIC" id="fig|1544413.3.peg.2272"/>
<dbReference type="SUPFAM" id="SSF53474">
    <property type="entry name" value="alpha/beta-Hydrolases"/>
    <property type="match status" value="1"/>
</dbReference>
<proteinExistence type="inferred from homology"/>
<keyword evidence="2" id="KW-0719">Serine esterase</keyword>
<protein>
    <submittedName>
        <fullName evidence="6">Cutinase</fullName>
    </submittedName>
</protein>
<dbReference type="PANTHER" id="PTHR33630">
    <property type="entry name" value="CUTINASE RV1984C-RELATED-RELATED"/>
    <property type="match status" value="1"/>
</dbReference>
<evidence type="ECO:0000313" key="7">
    <source>
        <dbReference type="Proteomes" id="UP000050488"/>
    </source>
</evidence>
<dbReference type="Proteomes" id="UP000050488">
    <property type="component" value="Unassembled WGS sequence"/>
</dbReference>
<dbReference type="OrthoDB" id="4423762at2"/>
<dbReference type="STRING" id="1544413.Clow_02271"/>
<feature type="compositionally biased region" description="Low complexity" evidence="5">
    <location>
        <begin position="34"/>
        <end position="44"/>
    </location>
</feature>
<comment type="caution">
    <text evidence="6">The sequence shown here is derived from an EMBL/GenBank/DDBJ whole genome shotgun (WGS) entry which is preliminary data.</text>
</comment>
<dbReference type="PANTHER" id="PTHR33630:SF9">
    <property type="entry name" value="CUTINASE 4"/>
    <property type="match status" value="1"/>
</dbReference>
<dbReference type="InterPro" id="IPR000675">
    <property type="entry name" value="Cutinase/axe"/>
</dbReference>
<dbReference type="Pfam" id="PF01083">
    <property type="entry name" value="Cutinase"/>
    <property type="match status" value="1"/>
</dbReference>
<reference evidence="6 7" key="1">
    <citation type="submission" date="2015-10" db="EMBL/GenBank/DDBJ databases">
        <title>Corynebacteirum lowii and Corynebacterium oculi species nova, derived from human clinical disease and and emended description of Corynebacterium mastiditis.</title>
        <authorList>
            <person name="Bernard K."/>
            <person name="Pacheco A.L."/>
            <person name="Mcdougall C."/>
            <person name="Burtx T."/>
            <person name="Weibe D."/>
            <person name="Tyler S."/>
            <person name="Olson A.B."/>
            <person name="Cnockaert M."/>
            <person name="Eguchi H."/>
            <person name="Kuwahara T."/>
            <person name="Nakayama-Imaohji H."/>
            <person name="Boudewijins M."/>
            <person name="Van Hoecke F."/>
            <person name="Bernier A.-M."/>
            <person name="Vandamme P."/>
        </authorList>
    </citation>
    <scope>NUCLEOTIDE SEQUENCE [LARGE SCALE GENOMIC DNA]</scope>
    <source>
        <strain evidence="6 7">NML 130206</strain>
    </source>
</reference>
<keyword evidence="3" id="KW-0378">Hydrolase</keyword>
<dbReference type="Gene3D" id="3.40.50.1820">
    <property type="entry name" value="alpha/beta hydrolase"/>
    <property type="match status" value="1"/>
</dbReference>